<dbReference type="Proteomes" id="UP000324585">
    <property type="component" value="Unassembled WGS sequence"/>
</dbReference>
<gene>
    <name evidence="2" type="ORF">FVE85_5951</name>
</gene>
<evidence type="ECO:0000313" key="2">
    <source>
        <dbReference type="EMBL" id="KAA8498366.1"/>
    </source>
</evidence>
<dbReference type="AlphaFoldDB" id="A0A5J4Z3Z9"/>
<evidence type="ECO:0000313" key="3">
    <source>
        <dbReference type="Proteomes" id="UP000324585"/>
    </source>
</evidence>
<accession>A0A5J4Z3Z9</accession>
<protein>
    <submittedName>
        <fullName evidence="2">Uncharacterized protein</fullName>
    </submittedName>
</protein>
<keyword evidence="3" id="KW-1185">Reference proteome</keyword>
<feature type="compositionally biased region" description="Basic residues" evidence="1">
    <location>
        <begin position="191"/>
        <end position="203"/>
    </location>
</feature>
<evidence type="ECO:0000256" key="1">
    <source>
        <dbReference type="SAM" id="MobiDB-lite"/>
    </source>
</evidence>
<sequence length="286" mass="31732">MLILRNAHYNVMLNSTAGFKSGRLRSRDAERGSRGCGCACEKAAETRGVFVVHAVDMERKGARDEFVLAANAVTQLYRAGERMCEEARGAGERDAYMSVLDWLEGGSKRQRHDLGESLNRDRAEFVVDGDALAAFLRSRLAHTGGEVSRGDSWDICERRTERMPTLHAQLCPPACEKESVHRAASVPVVSRPRKNGKGNTAHHPRTDSANRALSGPHHSDVEGLDICITCGQQKAGPENEHMRKRARFSDFVADDDHANRRHAPESDDENAWAHPFVLKVNNISLR</sequence>
<feature type="region of interest" description="Disordered" evidence="1">
    <location>
        <begin position="182"/>
        <end position="218"/>
    </location>
</feature>
<dbReference type="EMBL" id="VRMN01000001">
    <property type="protein sequence ID" value="KAA8498366.1"/>
    <property type="molecule type" value="Genomic_DNA"/>
</dbReference>
<name>A0A5J4Z3Z9_PORPP</name>
<reference evidence="3" key="1">
    <citation type="journal article" date="2019" name="Nat. Commun.">
        <title>Expansion of phycobilisome linker gene families in mesophilic red algae.</title>
        <authorList>
            <person name="Lee J."/>
            <person name="Kim D."/>
            <person name="Bhattacharya D."/>
            <person name="Yoon H.S."/>
        </authorList>
    </citation>
    <scope>NUCLEOTIDE SEQUENCE [LARGE SCALE GENOMIC DNA]</scope>
    <source>
        <strain evidence="3">CCMP 1328</strain>
    </source>
</reference>
<comment type="caution">
    <text evidence="2">The sequence shown here is derived from an EMBL/GenBank/DDBJ whole genome shotgun (WGS) entry which is preliminary data.</text>
</comment>
<proteinExistence type="predicted"/>
<organism evidence="2 3">
    <name type="scientific">Porphyridium purpureum</name>
    <name type="common">Red alga</name>
    <name type="synonym">Porphyridium cruentum</name>
    <dbReference type="NCBI Taxonomy" id="35688"/>
    <lineage>
        <taxon>Eukaryota</taxon>
        <taxon>Rhodophyta</taxon>
        <taxon>Bangiophyceae</taxon>
        <taxon>Porphyridiales</taxon>
        <taxon>Porphyridiaceae</taxon>
        <taxon>Porphyridium</taxon>
    </lineage>
</organism>